<dbReference type="OrthoDB" id="5638364at2"/>
<name>A0A4Q1C6N3_9BACT</name>
<dbReference type="Proteomes" id="UP000290218">
    <property type="component" value="Unassembled WGS sequence"/>
</dbReference>
<protein>
    <submittedName>
        <fullName evidence="2">Uncharacterized protein</fullName>
    </submittedName>
</protein>
<feature type="compositionally biased region" description="Basic and acidic residues" evidence="1">
    <location>
        <begin position="102"/>
        <end position="112"/>
    </location>
</feature>
<evidence type="ECO:0000313" key="3">
    <source>
        <dbReference type="Proteomes" id="UP000290218"/>
    </source>
</evidence>
<reference evidence="2 3" key="1">
    <citation type="submission" date="2019-01" db="EMBL/GenBank/DDBJ databases">
        <title>Lacunisphaera sp. strain TWA-58.</title>
        <authorList>
            <person name="Chen W.-M."/>
        </authorList>
    </citation>
    <scope>NUCLEOTIDE SEQUENCE [LARGE SCALE GENOMIC DNA]</scope>
    <source>
        <strain evidence="2 3">TWA-58</strain>
    </source>
</reference>
<keyword evidence="3" id="KW-1185">Reference proteome</keyword>
<dbReference type="AlphaFoldDB" id="A0A4Q1C6N3"/>
<evidence type="ECO:0000256" key="1">
    <source>
        <dbReference type="SAM" id="MobiDB-lite"/>
    </source>
</evidence>
<accession>A0A4Q1C6N3</accession>
<organism evidence="2 3">
    <name type="scientific">Oleiharenicola lentus</name>
    <dbReference type="NCBI Taxonomy" id="2508720"/>
    <lineage>
        <taxon>Bacteria</taxon>
        <taxon>Pseudomonadati</taxon>
        <taxon>Verrucomicrobiota</taxon>
        <taxon>Opitutia</taxon>
        <taxon>Opitutales</taxon>
        <taxon>Opitutaceae</taxon>
        <taxon>Oleiharenicola</taxon>
    </lineage>
</organism>
<evidence type="ECO:0000313" key="2">
    <source>
        <dbReference type="EMBL" id="RXK54446.1"/>
    </source>
</evidence>
<comment type="caution">
    <text evidence="2">The sequence shown here is derived from an EMBL/GenBank/DDBJ whole genome shotgun (WGS) entry which is preliminary data.</text>
</comment>
<gene>
    <name evidence="2" type="ORF">ESB00_00675</name>
</gene>
<feature type="region of interest" description="Disordered" evidence="1">
    <location>
        <begin position="102"/>
        <end position="125"/>
    </location>
</feature>
<dbReference type="EMBL" id="SDHX01000001">
    <property type="protein sequence ID" value="RXK54446.1"/>
    <property type="molecule type" value="Genomic_DNA"/>
</dbReference>
<dbReference type="RefSeq" id="WP_129045811.1">
    <property type="nucleotide sequence ID" value="NZ_SDHX01000001.1"/>
</dbReference>
<sequence length="154" mass="17733">MKASFTAKEYRQLLELVHLGMWTVTAYQGEDTAAAKRYFALDQRLMEMATAMGCADLVEERADGTLQPAPKLAEDDRVREIQSEFQNDVFWHELVQRLADRDLAGEQTKRTMETPGVEPPPSRDEQLKKIEDRYWAEFEKNDLAHVFLLRGGRG</sequence>
<proteinExistence type="predicted"/>